<dbReference type="RefSeq" id="WP_343786409.1">
    <property type="nucleotide sequence ID" value="NZ_BAAAEU010000001.1"/>
</dbReference>
<dbReference type="Proteomes" id="UP001501523">
    <property type="component" value="Unassembled WGS sequence"/>
</dbReference>
<sequence length="395" mass="41628">MIALVLGLLLIEGVLVLFSETSRVNARQTALFRLQDKGRIALGLIADDLRLAGRLPCGSRIRPLVFADALADHIVGTPAAANVPQGWPAATPYPLDRGIFISGNRCIGNACTPALASAQGLPPAGLAEGDRIPGTDMLTVRHLQGSGWAARADDPGSLCKDNKSVGPITIRKLPGDSLPAGFDASHVALLANCSNGEILAVAPHADTLQPIQGNFGAAACMAIDAQTRVFDLDAQLQTSVYYLAMKARAGVRDRGTAVLMRRMNGVTSEVVEGVERLDFRYSLVDSVGTAHWLTAAEVDHATASDGAQLQCGMSDGTVTRPCAWSDIDAVDISMLINTVEDLPADSSAHAFDYRYSVDGDQARPPQATMPVTGLPTGRMLRREFHSVVALGNLGA</sequence>
<name>A0ABP3TI21_9GAMM</name>
<accession>A0ABP3TI21</accession>
<evidence type="ECO:0008006" key="3">
    <source>
        <dbReference type="Google" id="ProtNLM"/>
    </source>
</evidence>
<dbReference type="Pfam" id="PF16074">
    <property type="entry name" value="PilW"/>
    <property type="match status" value="1"/>
</dbReference>
<dbReference type="InterPro" id="IPR032092">
    <property type="entry name" value="PilW"/>
</dbReference>
<evidence type="ECO:0000313" key="1">
    <source>
        <dbReference type="EMBL" id="GAA0705494.1"/>
    </source>
</evidence>
<proteinExistence type="predicted"/>
<dbReference type="EMBL" id="BAAAEU010000001">
    <property type="protein sequence ID" value="GAA0705494.1"/>
    <property type="molecule type" value="Genomic_DNA"/>
</dbReference>
<reference evidence="2" key="1">
    <citation type="journal article" date="2019" name="Int. J. Syst. Evol. Microbiol.">
        <title>The Global Catalogue of Microorganisms (GCM) 10K type strain sequencing project: providing services to taxonomists for standard genome sequencing and annotation.</title>
        <authorList>
            <consortium name="The Broad Institute Genomics Platform"/>
            <consortium name="The Broad Institute Genome Sequencing Center for Infectious Disease"/>
            <person name="Wu L."/>
            <person name="Ma J."/>
        </authorList>
    </citation>
    <scope>NUCLEOTIDE SEQUENCE [LARGE SCALE GENOMIC DNA]</scope>
    <source>
        <strain evidence="2">JCM 15421</strain>
    </source>
</reference>
<organism evidence="1 2">
    <name type="scientific">Dokdonella soli</name>
    <dbReference type="NCBI Taxonomy" id="529810"/>
    <lineage>
        <taxon>Bacteria</taxon>
        <taxon>Pseudomonadati</taxon>
        <taxon>Pseudomonadota</taxon>
        <taxon>Gammaproteobacteria</taxon>
        <taxon>Lysobacterales</taxon>
        <taxon>Rhodanobacteraceae</taxon>
        <taxon>Dokdonella</taxon>
    </lineage>
</organism>
<comment type="caution">
    <text evidence="1">The sequence shown here is derived from an EMBL/GenBank/DDBJ whole genome shotgun (WGS) entry which is preliminary data.</text>
</comment>
<keyword evidence="2" id="KW-1185">Reference proteome</keyword>
<evidence type="ECO:0000313" key="2">
    <source>
        <dbReference type="Proteomes" id="UP001501523"/>
    </source>
</evidence>
<gene>
    <name evidence="1" type="ORF">GCM10009105_02960</name>
</gene>
<protein>
    <recommendedName>
        <fullName evidence="3">Pilus assembly protein PilW</fullName>
    </recommendedName>
</protein>